<feature type="compositionally biased region" description="Polar residues" evidence="4">
    <location>
        <begin position="8"/>
        <end position="21"/>
    </location>
</feature>
<dbReference type="InterPro" id="IPR023610">
    <property type="entry name" value="PInositol-4/5-P-5/4-kinase"/>
</dbReference>
<organism evidence="6">
    <name type="scientific">Oppiella nova</name>
    <dbReference type="NCBI Taxonomy" id="334625"/>
    <lineage>
        <taxon>Eukaryota</taxon>
        <taxon>Metazoa</taxon>
        <taxon>Ecdysozoa</taxon>
        <taxon>Arthropoda</taxon>
        <taxon>Chelicerata</taxon>
        <taxon>Arachnida</taxon>
        <taxon>Acari</taxon>
        <taxon>Acariformes</taxon>
        <taxon>Sarcoptiformes</taxon>
        <taxon>Oribatida</taxon>
        <taxon>Brachypylina</taxon>
        <taxon>Oppioidea</taxon>
        <taxon>Oppiidae</taxon>
        <taxon>Oppiella</taxon>
    </lineage>
</organism>
<keyword evidence="7" id="KW-1185">Reference proteome</keyword>
<dbReference type="PANTHER" id="PTHR23086">
    <property type="entry name" value="PHOSPHATIDYLINOSITOL-4-PHOSPHATE 5-KINASE"/>
    <property type="match status" value="1"/>
</dbReference>
<name>A0A7R9LHL5_9ACAR</name>
<feature type="compositionally biased region" description="Basic and acidic residues" evidence="4">
    <location>
        <begin position="60"/>
        <end position="77"/>
    </location>
</feature>
<accession>A0A7R9LHL5</accession>
<dbReference type="InterPro" id="IPR002498">
    <property type="entry name" value="PInositol-4-P-4/5-kinase_core"/>
</dbReference>
<evidence type="ECO:0000256" key="4">
    <source>
        <dbReference type="SAM" id="MobiDB-lite"/>
    </source>
</evidence>
<feature type="domain" description="PIPK" evidence="5">
    <location>
        <begin position="88"/>
        <end position="507"/>
    </location>
</feature>
<feature type="compositionally biased region" description="Low complexity" evidence="4">
    <location>
        <begin position="684"/>
        <end position="694"/>
    </location>
</feature>
<dbReference type="CDD" id="cd17301">
    <property type="entry name" value="PIPKc_PIP5KI"/>
    <property type="match status" value="1"/>
</dbReference>
<dbReference type="InterPro" id="IPR027483">
    <property type="entry name" value="PInositol-4-P-4/5-kinase_C_sf"/>
</dbReference>
<proteinExistence type="predicted"/>
<dbReference type="SMART" id="SM00330">
    <property type="entry name" value="PIPKc"/>
    <property type="match status" value="1"/>
</dbReference>
<dbReference type="GO" id="GO:0005524">
    <property type="term" value="F:ATP binding"/>
    <property type="evidence" value="ECO:0007669"/>
    <property type="project" value="UniProtKB-UniRule"/>
</dbReference>
<evidence type="ECO:0000256" key="1">
    <source>
        <dbReference type="ARBA" id="ARBA00004496"/>
    </source>
</evidence>
<dbReference type="Gene3D" id="3.30.800.10">
    <property type="entry name" value="Phosphatidylinositol Phosphate Kinase II Beta"/>
    <property type="match status" value="1"/>
</dbReference>
<dbReference type="EMBL" id="CAJPVJ010000639">
    <property type="protein sequence ID" value="CAG2163035.1"/>
    <property type="molecule type" value="Genomic_DNA"/>
</dbReference>
<evidence type="ECO:0000256" key="3">
    <source>
        <dbReference type="PROSITE-ProRule" id="PRU00781"/>
    </source>
</evidence>
<dbReference type="EMBL" id="OC915464">
    <property type="protein sequence ID" value="CAD7640559.1"/>
    <property type="molecule type" value="Genomic_DNA"/>
</dbReference>
<dbReference type="OrthoDB" id="70770at2759"/>
<keyword evidence="3" id="KW-0547">Nucleotide-binding</keyword>
<feature type="region of interest" description="Disordered" evidence="4">
    <location>
        <begin position="610"/>
        <end position="700"/>
    </location>
</feature>
<dbReference type="GO" id="GO:0046854">
    <property type="term" value="P:phosphatidylinositol phosphate biosynthetic process"/>
    <property type="evidence" value="ECO:0007669"/>
    <property type="project" value="TreeGrafter"/>
</dbReference>
<evidence type="ECO:0000256" key="2">
    <source>
        <dbReference type="ARBA" id="ARBA00022490"/>
    </source>
</evidence>
<reference evidence="6" key="1">
    <citation type="submission" date="2020-11" db="EMBL/GenBank/DDBJ databases">
        <authorList>
            <person name="Tran Van P."/>
        </authorList>
    </citation>
    <scope>NUCLEOTIDE SEQUENCE</scope>
</reference>
<evidence type="ECO:0000313" key="7">
    <source>
        <dbReference type="Proteomes" id="UP000728032"/>
    </source>
</evidence>
<evidence type="ECO:0000313" key="6">
    <source>
        <dbReference type="EMBL" id="CAD7640559.1"/>
    </source>
</evidence>
<dbReference type="Pfam" id="PF01504">
    <property type="entry name" value="PIP5K"/>
    <property type="match status" value="1"/>
</dbReference>
<evidence type="ECO:0000259" key="5">
    <source>
        <dbReference type="PROSITE" id="PS51455"/>
    </source>
</evidence>
<dbReference type="InterPro" id="IPR027484">
    <property type="entry name" value="PInositol-4-P-5-kinase_N"/>
</dbReference>
<keyword evidence="2" id="KW-0963">Cytoplasm</keyword>
<feature type="compositionally biased region" description="Polar residues" evidence="4">
    <location>
        <begin position="42"/>
        <end position="57"/>
    </location>
</feature>
<dbReference type="SUPFAM" id="SSF56104">
    <property type="entry name" value="SAICAR synthase-like"/>
    <property type="match status" value="1"/>
</dbReference>
<sequence>MSDDMMSEDTTLRNQTNQTPNEIELNEKRRPPPILVPIDVSDGSQTSGPKTPQTPGPSSADRKKVDKERKIGHRRVDEEGQVTYKKIQTTQIMGSIQLGIGHAVGSLASKPERDLLMKDFMELETVSFTKDGSNTTPAHHYSDFKFKVYAPIAFRYFRDLFGIQPDDFLLSVCNEPLRELSNPGASGSVFYLTDDDNFIIKTVQHKEAEFLLKLLPGYYMNLNQNPRTLLPKFFGQYCYICGGKNVRIIVMNNLLPSYVTMHQKYDLKGSTYKRKANKYERKKGSPTYKDLDFMEHHSEGLFLEADTYNALIKTMQRDCRVLESFKIMDYSLLVGVHNLDVAAMQKLEKLKAQSSTLAEAAAYEARIRSAREGGDQTDLDDYRDHRDFSDINRANDVNKGNAVNLSRSKSINKQRIAAYSTALESIQADIEPIDPEEDIPAGGIPARNSKGERLLLYIGIIDILQSYRLMKKVEHTWKSFLHDGDSISVHNPGFYAQRFLDFMSKNVFRKIPSLDLPEIKGPHRKFRTLVSTYIGMALKHSPSKRKMQAPVRQRPPSIGDSDADALKEYHHANTSRIVNNPLPTGGPVHKFRYSSEAAPSLRTVVIKQAASKQSVALPERGEIGTPSITESSESGDIACPTTPIRSRSSTRYSRSSDCSDTAADIANDGEVSKASKAPNTAVITTTSTTNTSLSPIAEDN</sequence>
<keyword evidence="3" id="KW-0418">Kinase</keyword>
<dbReference type="Gene3D" id="3.30.810.10">
    <property type="entry name" value="2-Layer Sandwich"/>
    <property type="match status" value="1"/>
</dbReference>
<dbReference type="GO" id="GO:0005737">
    <property type="term" value="C:cytoplasm"/>
    <property type="evidence" value="ECO:0007669"/>
    <property type="project" value="UniProtKB-SubCell"/>
</dbReference>
<dbReference type="FunFam" id="3.30.800.10:FF:000001">
    <property type="entry name" value="phosphatidylinositol 4-phosphate 5-kinase type-1 gamma"/>
    <property type="match status" value="1"/>
</dbReference>
<dbReference type="PROSITE" id="PS51455">
    <property type="entry name" value="PIPK"/>
    <property type="match status" value="1"/>
</dbReference>
<keyword evidence="3" id="KW-0067">ATP-binding</keyword>
<dbReference type="Proteomes" id="UP000728032">
    <property type="component" value="Unassembled WGS sequence"/>
</dbReference>
<protein>
    <recommendedName>
        <fullName evidence="5">PIPK domain-containing protein</fullName>
    </recommendedName>
</protein>
<dbReference type="GO" id="GO:0005886">
    <property type="term" value="C:plasma membrane"/>
    <property type="evidence" value="ECO:0007669"/>
    <property type="project" value="TreeGrafter"/>
</dbReference>
<gene>
    <name evidence="6" type="ORF">ONB1V03_LOCUS2619</name>
</gene>
<dbReference type="GO" id="GO:0016308">
    <property type="term" value="F:1-phosphatidylinositol-4-phosphate 5-kinase activity"/>
    <property type="evidence" value="ECO:0007669"/>
    <property type="project" value="TreeGrafter"/>
</dbReference>
<dbReference type="AlphaFoldDB" id="A0A7R9LHL5"/>
<feature type="region of interest" description="Disordered" evidence="4">
    <location>
        <begin position="1"/>
        <end position="77"/>
    </location>
</feature>
<keyword evidence="3" id="KW-0808">Transferase</keyword>
<dbReference type="PANTHER" id="PTHR23086:SF101">
    <property type="entry name" value="LP03320P-RELATED"/>
    <property type="match status" value="1"/>
</dbReference>
<feature type="compositionally biased region" description="Low complexity" evidence="4">
    <location>
        <begin position="639"/>
        <end position="661"/>
    </location>
</feature>
<comment type="subcellular location">
    <subcellularLocation>
        <location evidence="1">Cytoplasm</location>
    </subcellularLocation>
</comment>